<dbReference type="Gene3D" id="1.25.40.390">
    <property type="match status" value="1"/>
</dbReference>
<dbReference type="SUPFAM" id="SSF48452">
    <property type="entry name" value="TPR-like"/>
    <property type="match status" value="1"/>
</dbReference>
<feature type="domain" description="RagB/SusD" evidence="7">
    <location>
        <begin position="361"/>
        <end position="531"/>
    </location>
</feature>
<keyword evidence="9" id="KW-1185">Reference proteome</keyword>
<comment type="subcellular location">
    <subcellularLocation>
        <location evidence="1">Cell outer membrane</location>
    </subcellularLocation>
</comment>
<dbReference type="Pfam" id="PF07980">
    <property type="entry name" value="SusD_RagB"/>
    <property type="match status" value="1"/>
</dbReference>
<evidence type="ECO:0000313" key="8">
    <source>
        <dbReference type="EMBL" id="MBC6491758.1"/>
    </source>
</evidence>
<evidence type="ECO:0000313" key="9">
    <source>
        <dbReference type="Proteomes" id="UP000765802"/>
    </source>
</evidence>
<evidence type="ECO:0000256" key="6">
    <source>
        <dbReference type="SAM" id="SignalP"/>
    </source>
</evidence>
<dbReference type="Gene3D" id="1.25.40.10">
    <property type="entry name" value="Tetratricopeptide repeat domain"/>
    <property type="match status" value="1"/>
</dbReference>
<keyword evidence="4" id="KW-0472">Membrane</keyword>
<comment type="caution">
    <text evidence="8">The sequence shown here is derived from an EMBL/GenBank/DDBJ whole genome shotgun (WGS) entry which is preliminary data.</text>
</comment>
<gene>
    <name evidence="8" type="ORF">BC349_11915</name>
</gene>
<dbReference type="CDD" id="cd08977">
    <property type="entry name" value="SusD"/>
    <property type="match status" value="1"/>
</dbReference>
<reference evidence="8 9" key="1">
    <citation type="submission" date="2016-07" db="EMBL/GenBank/DDBJ databases">
        <title>Genome analysis of Flavihumibacter stibioxidans YS-17.</title>
        <authorList>
            <person name="Shi K."/>
            <person name="Han Y."/>
            <person name="Wang G."/>
        </authorList>
    </citation>
    <scope>NUCLEOTIDE SEQUENCE [LARGE SCALE GENOMIC DNA]</scope>
    <source>
        <strain evidence="8 9">YS-17</strain>
    </source>
</reference>
<evidence type="ECO:0000259" key="7">
    <source>
        <dbReference type="Pfam" id="PF07980"/>
    </source>
</evidence>
<dbReference type="Gene3D" id="1.10.3780.10">
    <property type="entry name" value="SusD-like"/>
    <property type="match status" value="1"/>
</dbReference>
<name>A0ABR7M9P9_9BACT</name>
<dbReference type="InterPro" id="IPR012944">
    <property type="entry name" value="SusD_RagB_dom"/>
</dbReference>
<dbReference type="PROSITE" id="PS51257">
    <property type="entry name" value="PROKAR_LIPOPROTEIN"/>
    <property type="match status" value="1"/>
</dbReference>
<evidence type="ECO:0000256" key="4">
    <source>
        <dbReference type="ARBA" id="ARBA00023136"/>
    </source>
</evidence>
<evidence type="ECO:0000256" key="2">
    <source>
        <dbReference type="ARBA" id="ARBA00006275"/>
    </source>
</evidence>
<keyword evidence="3 6" id="KW-0732">Signal</keyword>
<feature type="signal peptide" evidence="6">
    <location>
        <begin position="1"/>
        <end position="19"/>
    </location>
</feature>
<proteinExistence type="inferred from homology"/>
<feature type="chain" id="PRO_5045321192" description="RagB/SusD domain-containing protein" evidence="6">
    <location>
        <begin position="20"/>
        <end position="532"/>
    </location>
</feature>
<keyword evidence="5" id="KW-0998">Cell outer membrane</keyword>
<evidence type="ECO:0000256" key="3">
    <source>
        <dbReference type="ARBA" id="ARBA00022729"/>
    </source>
</evidence>
<dbReference type="Proteomes" id="UP000765802">
    <property type="component" value="Unassembled WGS sequence"/>
</dbReference>
<protein>
    <recommendedName>
        <fullName evidence="7">RagB/SusD domain-containing protein</fullName>
    </recommendedName>
</protein>
<dbReference type="RefSeq" id="WP_187257077.1">
    <property type="nucleotide sequence ID" value="NZ_JBHULF010000007.1"/>
</dbReference>
<evidence type="ECO:0000256" key="1">
    <source>
        <dbReference type="ARBA" id="ARBA00004442"/>
    </source>
</evidence>
<comment type="similarity">
    <text evidence="2">Belongs to the SusD family.</text>
</comment>
<sequence length="532" mass="59477">MKNIIKKLSIVAVAAVVVASCSKKLDLFPTNDLTPETVYSTAEGYKSVLAKIYGNMATTGNQGPAGQSDIQGLDEGSQSPFIRGFFNAQELPTDEAIVSWNDQTIHDFHALRWNSDDPFLRGMYARPVYNITIANEYLRESTAEKVSGRGITGAAAEEIARTRAEVRFLRAFNYWVMMDLFGYSTFITEENKIGTDLPVEIKRGDLFIYIEKELQEIDTELAAARSQEYGRVDQGAAWALLARMYLNAKIYTGTERYADALTYAKKVIDAGYDLHPDYRQVFMADNEKAANEFMYVINCDGLKTQSYGNTTFFVHAAAGDDHNDYGVGGGWYGYRTTKAFVNLFADKTGATDRRAMFTNLNNADITNVSEFSQGVHVRKYINIRSDGQPTNDVNRDFADVDFPVFRLSEMFLIYAEAHLQGGGGDITTALGYMNRIRFRAYGQSYGPNDVGRLNASDLTLQTILDERGRELYWEGHRRTDLIRYGMLTTGAYLWPWKGGVSSGTAVDSKYNLFPIPAANRTANPNLSQNTGF</sequence>
<dbReference type="InterPro" id="IPR011990">
    <property type="entry name" value="TPR-like_helical_dom_sf"/>
</dbReference>
<evidence type="ECO:0000256" key="5">
    <source>
        <dbReference type="ARBA" id="ARBA00023237"/>
    </source>
</evidence>
<accession>A0ABR7M9P9</accession>
<dbReference type="EMBL" id="MBUA01000023">
    <property type="protein sequence ID" value="MBC6491758.1"/>
    <property type="molecule type" value="Genomic_DNA"/>
</dbReference>
<organism evidence="8 9">
    <name type="scientific">Flavihumibacter stibioxidans</name>
    <dbReference type="NCBI Taxonomy" id="1834163"/>
    <lineage>
        <taxon>Bacteria</taxon>
        <taxon>Pseudomonadati</taxon>
        <taxon>Bacteroidota</taxon>
        <taxon>Chitinophagia</taxon>
        <taxon>Chitinophagales</taxon>
        <taxon>Chitinophagaceae</taxon>
        <taxon>Flavihumibacter</taxon>
    </lineage>
</organism>